<name>A0A4C1T2N5_EUMVA</name>
<protein>
    <submittedName>
        <fullName evidence="1">Uncharacterized protein</fullName>
    </submittedName>
</protein>
<dbReference type="AlphaFoldDB" id="A0A4C1T2N5"/>
<dbReference type="InterPro" id="IPR021109">
    <property type="entry name" value="Peptidase_aspartic_dom_sf"/>
</dbReference>
<evidence type="ECO:0000313" key="1">
    <source>
        <dbReference type="EMBL" id="GBP08763.1"/>
    </source>
</evidence>
<comment type="caution">
    <text evidence="1">The sequence shown here is derived from an EMBL/GenBank/DDBJ whole genome shotgun (WGS) entry which is preliminary data.</text>
</comment>
<reference evidence="1 2" key="1">
    <citation type="journal article" date="2019" name="Commun. Biol.">
        <title>The bagworm genome reveals a unique fibroin gene that provides high tensile strength.</title>
        <authorList>
            <person name="Kono N."/>
            <person name="Nakamura H."/>
            <person name="Ohtoshi R."/>
            <person name="Tomita M."/>
            <person name="Numata K."/>
            <person name="Arakawa K."/>
        </authorList>
    </citation>
    <scope>NUCLEOTIDE SEQUENCE [LARGE SCALE GENOMIC DNA]</scope>
</reference>
<keyword evidence="2" id="KW-1185">Reference proteome</keyword>
<gene>
    <name evidence="1" type="ORF">EVAR_100642_1</name>
</gene>
<dbReference type="Proteomes" id="UP000299102">
    <property type="component" value="Unassembled WGS sequence"/>
</dbReference>
<dbReference type="STRING" id="151549.A0A4C1T2N5"/>
<organism evidence="1 2">
    <name type="scientific">Eumeta variegata</name>
    <name type="common">Bagworm moth</name>
    <name type="synonym">Eumeta japonica</name>
    <dbReference type="NCBI Taxonomy" id="151549"/>
    <lineage>
        <taxon>Eukaryota</taxon>
        <taxon>Metazoa</taxon>
        <taxon>Ecdysozoa</taxon>
        <taxon>Arthropoda</taxon>
        <taxon>Hexapoda</taxon>
        <taxon>Insecta</taxon>
        <taxon>Pterygota</taxon>
        <taxon>Neoptera</taxon>
        <taxon>Endopterygota</taxon>
        <taxon>Lepidoptera</taxon>
        <taxon>Glossata</taxon>
        <taxon>Ditrysia</taxon>
        <taxon>Tineoidea</taxon>
        <taxon>Psychidae</taxon>
        <taxon>Oiketicinae</taxon>
        <taxon>Eumeta</taxon>
    </lineage>
</organism>
<dbReference type="PANTHER" id="PTHR47331">
    <property type="entry name" value="PHD-TYPE DOMAIN-CONTAINING PROTEIN"/>
    <property type="match status" value="1"/>
</dbReference>
<proteinExistence type="predicted"/>
<sequence length="295" mass="33005">MPSKPAANKKRPSANRVSSKLPARCGSYLCRICKKPHGLKKCKRFLKMSMKERIEAVRKHNYCSNCLAHTHSHGTCFTKHGCKHCKKFHHTLLHVNPRLLSNFDLASVSSRSSSPEPTTSVRSDQLQSVNSSNPVSLSAVIRQNTIFLLPTVLAKIGKKTSYARCLLDSGSTISRISKQLVDKLNLTCYSFKEETICQTTLKSRFNAESKIEATLRVDERIAMRTPSQSLPKSIKNHFRDLFLGDPNFYECSGLDIIIGVDLYTKVIEEGVFARVGLPTAQRTIFGWAIFGPCTL</sequence>
<dbReference type="OrthoDB" id="7478026at2759"/>
<dbReference type="Gene3D" id="2.40.70.10">
    <property type="entry name" value="Acid Proteases"/>
    <property type="match status" value="1"/>
</dbReference>
<dbReference type="EMBL" id="BGZK01004401">
    <property type="protein sequence ID" value="GBP08763.1"/>
    <property type="molecule type" value="Genomic_DNA"/>
</dbReference>
<accession>A0A4C1T2N5</accession>
<dbReference type="PANTHER" id="PTHR47331:SF5">
    <property type="entry name" value="RIBONUCLEASE H"/>
    <property type="match status" value="1"/>
</dbReference>
<evidence type="ECO:0000313" key="2">
    <source>
        <dbReference type="Proteomes" id="UP000299102"/>
    </source>
</evidence>